<evidence type="ECO:0000313" key="4">
    <source>
        <dbReference type="Proteomes" id="UP000019141"/>
    </source>
</evidence>
<dbReference type="InterPro" id="IPR006311">
    <property type="entry name" value="TAT_signal"/>
</dbReference>
<dbReference type="PANTHER" id="PTHR35399">
    <property type="entry name" value="SLR8030 PROTEIN"/>
    <property type="match status" value="1"/>
</dbReference>
<accession>W4LI54</accession>
<evidence type="ECO:0000256" key="1">
    <source>
        <dbReference type="SAM" id="MobiDB-lite"/>
    </source>
</evidence>
<evidence type="ECO:0000256" key="2">
    <source>
        <dbReference type="SAM" id="Phobius"/>
    </source>
</evidence>
<reference evidence="3 4" key="1">
    <citation type="journal article" date="2014" name="Nature">
        <title>An environmental bacterial taxon with a large and distinct metabolic repertoire.</title>
        <authorList>
            <person name="Wilson M.C."/>
            <person name="Mori T."/>
            <person name="Ruckert C."/>
            <person name="Uria A.R."/>
            <person name="Helf M.J."/>
            <person name="Takada K."/>
            <person name="Gernert C."/>
            <person name="Steffens U.A."/>
            <person name="Heycke N."/>
            <person name="Schmitt S."/>
            <person name="Rinke C."/>
            <person name="Helfrich E.J."/>
            <person name="Brachmann A.O."/>
            <person name="Gurgui C."/>
            <person name="Wakimoto T."/>
            <person name="Kracht M."/>
            <person name="Crusemann M."/>
            <person name="Hentschel U."/>
            <person name="Abe I."/>
            <person name="Matsunaga S."/>
            <person name="Kalinowski J."/>
            <person name="Takeyama H."/>
            <person name="Piel J."/>
        </authorList>
    </citation>
    <scope>NUCLEOTIDE SEQUENCE [LARGE SCALE GENOMIC DNA]</scope>
    <source>
        <strain evidence="4">TSY1</strain>
    </source>
</reference>
<evidence type="ECO:0000313" key="3">
    <source>
        <dbReference type="EMBL" id="ETW97599.1"/>
    </source>
</evidence>
<name>W4LI54_ENTF1</name>
<dbReference type="InterPro" id="IPR008557">
    <property type="entry name" value="PhoX"/>
</dbReference>
<dbReference type="AlphaFoldDB" id="W4LI54"/>
<organism evidence="3 4">
    <name type="scientific">Entotheonella factor</name>
    <dbReference type="NCBI Taxonomy" id="1429438"/>
    <lineage>
        <taxon>Bacteria</taxon>
        <taxon>Pseudomonadati</taxon>
        <taxon>Nitrospinota/Tectimicrobiota group</taxon>
        <taxon>Candidatus Tectimicrobiota</taxon>
        <taxon>Candidatus Entotheonellia</taxon>
        <taxon>Candidatus Entotheonellales</taxon>
        <taxon>Candidatus Entotheonellaceae</taxon>
        <taxon>Candidatus Entotheonella</taxon>
    </lineage>
</organism>
<sequence length="673" mass="73759">MQDNIQNRLAQASNKGEAYELSENIPRNPSDARTLGDVIHQRFSRRSMMKGTLAVSAMTAVASSTVFFRGNAAHAAPQPTFSFDEIAHGADVNHHVAPGYQADILIRWGDPVTADAPPFDPHQQTPESQEKQFGYNNDYVGYLPLPLGSDNASHGLLFINHEYTNEELMFPGLGRQDTFGGGDFSGMTQALIDIEMSAHGGSILEVKKENGKWQVVRDSPYNRRITTRTTEMRLSGPAAGDALMKTSADPTGTQVMGMLNNCAGGVTPWGTVLSGEENIRGYFWTEGDSKAVAAPYKRYGIPGKWYAWGKFHDRFDIDKEPNECNRFGYIVEVDPYDPNSVPIKRTALGRCAHEGADVVVNADGRVVAYTGDDARFEYLYKFVSNGRFDPNNREANRDLLDDGTLYAARFNDDGTVTWLPLVHGHGPLTAEKGFRSQAEVLIHTRQAADALGATPMDRPEDVEVNPKTGKVYVMLTNNSKRKPEQVDLANPRANNVFGHIVELTPPNGDHAATDCKWEILIKAGDPRVPEVGAQYNELTSANGWFASPDNCAIDHQGRLWVGTDQGPNWGKTGTTDGVYAVETEGELRGLSKLFYRVPVGAEICGPEFTPDDKTLFIAVQHPAADGAKNFKGFERASTFEDPATRWPDFDDRMPARPSVVAITKKDGGVIGAA</sequence>
<keyword evidence="2" id="KW-0812">Transmembrane</keyword>
<dbReference type="PROSITE" id="PS51318">
    <property type="entry name" value="TAT"/>
    <property type="match status" value="1"/>
</dbReference>
<feature type="compositionally biased region" description="Polar residues" evidence="1">
    <location>
        <begin position="1"/>
        <end position="14"/>
    </location>
</feature>
<proteinExistence type="predicted"/>
<keyword evidence="2" id="KW-0472">Membrane</keyword>
<keyword evidence="2" id="KW-1133">Transmembrane helix</keyword>
<dbReference type="SUPFAM" id="SSF63829">
    <property type="entry name" value="Calcium-dependent phosphotriesterase"/>
    <property type="match status" value="1"/>
</dbReference>
<dbReference type="PANTHER" id="PTHR35399:SF2">
    <property type="entry name" value="DUF839 DOMAIN-CONTAINING PROTEIN"/>
    <property type="match status" value="1"/>
</dbReference>
<dbReference type="HOGENOM" id="CLU_018570_2_0_7"/>
<feature type="region of interest" description="Disordered" evidence="1">
    <location>
        <begin position="1"/>
        <end position="33"/>
    </location>
</feature>
<dbReference type="PATRIC" id="fig|1429438.4.peg.4252"/>
<dbReference type="EMBL" id="AZHW01000643">
    <property type="protein sequence ID" value="ETW97599.1"/>
    <property type="molecule type" value="Genomic_DNA"/>
</dbReference>
<keyword evidence="4" id="KW-1185">Reference proteome</keyword>
<comment type="caution">
    <text evidence="3">The sequence shown here is derived from an EMBL/GenBank/DDBJ whole genome shotgun (WGS) entry which is preliminary data.</text>
</comment>
<feature type="transmembrane region" description="Helical" evidence="2">
    <location>
        <begin position="51"/>
        <end position="68"/>
    </location>
</feature>
<dbReference type="Pfam" id="PF05787">
    <property type="entry name" value="PhoX"/>
    <property type="match status" value="1"/>
</dbReference>
<dbReference type="Proteomes" id="UP000019141">
    <property type="component" value="Unassembled WGS sequence"/>
</dbReference>
<gene>
    <name evidence="3" type="ORF">ETSY1_21990</name>
</gene>
<protein>
    <submittedName>
        <fullName evidence="3">dTDP-glucose 4,6-dehydratase</fullName>
    </submittedName>
</protein>